<dbReference type="SUPFAM" id="SSF53383">
    <property type="entry name" value="PLP-dependent transferases"/>
    <property type="match status" value="1"/>
</dbReference>
<comment type="similarity">
    <text evidence="13">Belongs to the group II decarboxylase family. Sphingosine-1-phosphate lyase subfamily.</text>
</comment>
<keyword evidence="11" id="KW-0472">Membrane</keyword>
<dbReference type="Pfam" id="PF00282">
    <property type="entry name" value="Pyridoxal_deC"/>
    <property type="match status" value="1"/>
</dbReference>
<keyword evidence="12 15" id="KW-0456">Lyase</keyword>
<evidence type="ECO:0000256" key="1">
    <source>
        <dbReference type="ARBA" id="ARBA00001933"/>
    </source>
</evidence>
<evidence type="ECO:0000313" key="16">
    <source>
        <dbReference type="EMBL" id="PRP91753.1"/>
    </source>
</evidence>
<keyword evidence="6" id="KW-0256">Endoplasmic reticulum</keyword>
<gene>
    <name evidence="16" type="primary">gadA</name>
    <name evidence="16" type="ORF">ENSA5_53340</name>
</gene>
<evidence type="ECO:0000256" key="6">
    <source>
        <dbReference type="ARBA" id="ARBA00022824"/>
    </source>
</evidence>
<dbReference type="InterPro" id="IPR050477">
    <property type="entry name" value="GrpII_AminoAcid_Decarb"/>
</dbReference>
<dbReference type="GO" id="GO:0006665">
    <property type="term" value="P:sphingolipid metabolic process"/>
    <property type="evidence" value="ECO:0007669"/>
    <property type="project" value="UniProtKB-KW"/>
</dbReference>
<feature type="modified residue" description="N6-(pyridoxal phosphate)lysine" evidence="14">
    <location>
        <position position="251"/>
    </location>
</feature>
<evidence type="ECO:0000256" key="14">
    <source>
        <dbReference type="PIRSR" id="PIRSR602129-50"/>
    </source>
</evidence>
<evidence type="ECO:0000256" key="5">
    <source>
        <dbReference type="ARBA" id="ARBA00022692"/>
    </source>
</evidence>
<evidence type="ECO:0000256" key="15">
    <source>
        <dbReference type="RuleBase" id="RU000382"/>
    </source>
</evidence>
<name>A0A2S9XFW2_9BACT</name>
<dbReference type="RefSeq" id="WP_219906869.1">
    <property type="nucleotide sequence ID" value="NZ_PVNK01000232.1"/>
</dbReference>
<keyword evidence="8" id="KW-0746">Sphingolipid metabolism</keyword>
<evidence type="ECO:0000256" key="7">
    <source>
        <dbReference type="ARBA" id="ARBA00022898"/>
    </source>
</evidence>
<keyword evidence="10" id="KW-0443">Lipid metabolism</keyword>
<dbReference type="Proteomes" id="UP000237968">
    <property type="component" value="Unassembled WGS sequence"/>
</dbReference>
<dbReference type="EMBL" id="PVNK01000232">
    <property type="protein sequence ID" value="PRP91753.1"/>
    <property type="molecule type" value="Genomic_DNA"/>
</dbReference>
<keyword evidence="5" id="KW-0812">Transmembrane</keyword>
<dbReference type="AlphaFoldDB" id="A0A2S9XFW2"/>
<dbReference type="Gene3D" id="6.10.140.2150">
    <property type="match status" value="1"/>
</dbReference>
<reference evidence="16 17" key="1">
    <citation type="submission" date="2018-03" db="EMBL/GenBank/DDBJ databases">
        <title>Draft Genome Sequences of the Obligatory Marine Myxobacteria Enhygromyxa salina SWB005.</title>
        <authorList>
            <person name="Poehlein A."/>
            <person name="Moghaddam J.A."/>
            <person name="Harms H."/>
            <person name="Alanjari M."/>
            <person name="Koenig G.M."/>
            <person name="Daniel R."/>
            <person name="Schaeberle T.F."/>
        </authorList>
    </citation>
    <scope>NUCLEOTIDE SEQUENCE [LARGE SCALE GENOMIC DNA]</scope>
    <source>
        <strain evidence="16 17">SWB005</strain>
    </source>
</reference>
<dbReference type="InterPro" id="IPR015422">
    <property type="entry name" value="PyrdxlP-dep_Trfase_small"/>
</dbReference>
<dbReference type="InterPro" id="IPR015421">
    <property type="entry name" value="PyrdxlP-dep_Trfase_major"/>
</dbReference>
<evidence type="ECO:0000256" key="3">
    <source>
        <dbReference type="ARBA" id="ARBA00004760"/>
    </source>
</evidence>
<dbReference type="InterPro" id="IPR015424">
    <property type="entry name" value="PyrdxlP-dep_Trfase"/>
</dbReference>
<dbReference type="InterPro" id="IPR002129">
    <property type="entry name" value="PyrdxlP-dep_de-COase"/>
</dbReference>
<comment type="pathway">
    <text evidence="3">Lipid metabolism; sphingolipid metabolism.</text>
</comment>
<dbReference type="GO" id="GO:0030170">
    <property type="term" value="F:pyridoxal phosphate binding"/>
    <property type="evidence" value="ECO:0007669"/>
    <property type="project" value="InterPro"/>
</dbReference>
<keyword evidence="7 14" id="KW-0663">Pyridoxal phosphate</keyword>
<evidence type="ECO:0000256" key="8">
    <source>
        <dbReference type="ARBA" id="ARBA00022919"/>
    </source>
</evidence>
<proteinExistence type="inferred from homology"/>
<dbReference type="GO" id="GO:0016020">
    <property type="term" value="C:membrane"/>
    <property type="evidence" value="ECO:0007669"/>
    <property type="project" value="GOC"/>
</dbReference>
<dbReference type="Gene3D" id="3.90.1150.10">
    <property type="entry name" value="Aspartate Aminotransferase, domain 1"/>
    <property type="match status" value="1"/>
</dbReference>
<evidence type="ECO:0000256" key="2">
    <source>
        <dbReference type="ARBA" id="ARBA00004389"/>
    </source>
</evidence>
<evidence type="ECO:0000256" key="11">
    <source>
        <dbReference type="ARBA" id="ARBA00023136"/>
    </source>
</evidence>
<comment type="pathway">
    <text evidence="4">Sphingolipid metabolism.</text>
</comment>
<dbReference type="GO" id="GO:0019752">
    <property type="term" value="P:carboxylic acid metabolic process"/>
    <property type="evidence" value="ECO:0007669"/>
    <property type="project" value="InterPro"/>
</dbReference>
<evidence type="ECO:0000256" key="12">
    <source>
        <dbReference type="ARBA" id="ARBA00023239"/>
    </source>
</evidence>
<keyword evidence="9" id="KW-1133">Transmembrane helix</keyword>
<dbReference type="PANTHER" id="PTHR42735">
    <property type="match status" value="1"/>
</dbReference>
<organism evidence="16 17">
    <name type="scientific">Enhygromyxa salina</name>
    <dbReference type="NCBI Taxonomy" id="215803"/>
    <lineage>
        <taxon>Bacteria</taxon>
        <taxon>Pseudomonadati</taxon>
        <taxon>Myxococcota</taxon>
        <taxon>Polyangia</taxon>
        <taxon>Nannocystales</taxon>
        <taxon>Nannocystaceae</taxon>
        <taxon>Enhygromyxa</taxon>
    </lineage>
</organism>
<evidence type="ECO:0000256" key="10">
    <source>
        <dbReference type="ARBA" id="ARBA00023098"/>
    </source>
</evidence>
<comment type="cofactor">
    <cofactor evidence="1 14 15">
        <name>pyridoxal 5'-phosphate</name>
        <dbReference type="ChEBI" id="CHEBI:597326"/>
    </cofactor>
</comment>
<dbReference type="FunFam" id="3.40.640.10:FF:000020">
    <property type="entry name" value="sphingosine-1-phosphate lyase 1"/>
    <property type="match status" value="1"/>
</dbReference>
<protein>
    <submittedName>
        <fullName evidence="16">Glutamate decarboxylase alpha</fullName>
        <ecNumber evidence="16">4.1.1.15</ecNumber>
    </submittedName>
</protein>
<evidence type="ECO:0000256" key="4">
    <source>
        <dbReference type="ARBA" id="ARBA00004991"/>
    </source>
</evidence>
<dbReference type="EC" id="4.1.1.15" evidence="16"/>
<sequence>MSDARLSLPTNGLPPTEIIEHLEQHREADLDWRSGKVWAYIFDPGAEAEAVIKRAYMAYLSENGLDPTAFPSLLKFENEVVDMAAAHLRGDREVVGNFTSGGTESIILAVKSARDWARSRRPELARSATRPNVVLPVTAHAAFHKAAHYLDLEVIAVEVDPVSFRADVDAMREAINEHTIMLVGSAVSYAHCVVDPIPELAELARERDLWLHVDGCMGGFLLPYFRQLGREFPNFDFTVPGVSSISMDLHKYAFAAKGASVVLYRNKELRKHQIFTCANWTGYTISNATVQSSKSGGPVAAAWAVLNFFGESGYLDIATHVLAATQKVMDFIDAHPDLRLLGRSDMSHVAFASDTIPIFRLAEAVNKRGWYLQVQLSYGNSPANIHLCINPANLPWIDPVLEDIAACVEEVRDSEPSPLVKNVLQALSEVDISTMNDQTMRQLMAMVGVGSSGSPKVGAEVNEILNALEPSFRARLLTEFMNELFTSAR</sequence>
<evidence type="ECO:0000256" key="13">
    <source>
        <dbReference type="ARBA" id="ARBA00038302"/>
    </source>
</evidence>
<comment type="caution">
    <text evidence="16">The sequence shown here is derived from an EMBL/GenBank/DDBJ whole genome shotgun (WGS) entry which is preliminary data.</text>
</comment>
<evidence type="ECO:0000256" key="9">
    <source>
        <dbReference type="ARBA" id="ARBA00022989"/>
    </source>
</evidence>
<keyword evidence="17" id="KW-1185">Reference proteome</keyword>
<dbReference type="Gene3D" id="3.40.640.10">
    <property type="entry name" value="Type I PLP-dependent aspartate aminotransferase-like (Major domain)"/>
    <property type="match status" value="1"/>
</dbReference>
<accession>A0A2S9XFW2</accession>
<dbReference type="GO" id="GO:0004351">
    <property type="term" value="F:glutamate decarboxylase activity"/>
    <property type="evidence" value="ECO:0007669"/>
    <property type="project" value="UniProtKB-EC"/>
</dbReference>
<comment type="subcellular location">
    <subcellularLocation>
        <location evidence="2">Endoplasmic reticulum membrane</location>
        <topology evidence="2">Single-pass membrane protein</topology>
    </subcellularLocation>
</comment>
<dbReference type="PANTHER" id="PTHR42735:SF6">
    <property type="entry name" value="SPHINGOSINE-1-PHOSPHATE LYASE 1"/>
    <property type="match status" value="1"/>
</dbReference>
<evidence type="ECO:0000313" key="17">
    <source>
        <dbReference type="Proteomes" id="UP000237968"/>
    </source>
</evidence>